<keyword evidence="2" id="KW-1185">Reference proteome</keyword>
<dbReference type="EMBL" id="CP014854">
    <property type="protein sequence ID" value="ASI98240.1"/>
    <property type="molecule type" value="Genomic_DNA"/>
</dbReference>
<dbReference type="GeneID" id="33323279"/>
<dbReference type="KEGG" id="tce:A3L02_00975"/>
<dbReference type="InterPro" id="IPR005489">
    <property type="entry name" value="DUF257"/>
</dbReference>
<gene>
    <name evidence="1" type="ORF">A3L02_00975</name>
</gene>
<dbReference type="Pfam" id="PF03192">
    <property type="entry name" value="DUF257"/>
    <property type="match status" value="1"/>
</dbReference>
<evidence type="ECO:0000313" key="2">
    <source>
        <dbReference type="Proteomes" id="UP000197156"/>
    </source>
</evidence>
<dbReference type="RefSeq" id="WP_088862209.1">
    <property type="nucleotide sequence ID" value="NZ_CP014854.1"/>
</dbReference>
<sequence>MDLDNVAEIIDSILPGESVLLKYHTSYIPEFILRFFIDYSKERGVSLLVDDNFDSLNTIAIHAKTLGLPLDLDGVYVVKTGGKYEVGNVVTRVPFHPDPRVYLENYEEASRKAFNDLQPPMLNLVLGIENLFLLVQRPSDVYRLLLAIQRFVGRKERKAFYLINEDVVRGLPFNVMPELERIATTVMEVFPYPSGATVRVLKSINPEMIGRELRITVGRWSRWRQ</sequence>
<proteinExistence type="predicted"/>
<evidence type="ECO:0000313" key="1">
    <source>
        <dbReference type="EMBL" id="ASI98240.1"/>
    </source>
</evidence>
<reference evidence="1 2" key="1">
    <citation type="submission" date="2016-03" db="EMBL/GenBank/DDBJ databases">
        <title>Complete genome sequence of Thermococcus celer.</title>
        <authorList>
            <person name="Oger P.M."/>
        </authorList>
    </citation>
    <scope>NUCLEOTIDE SEQUENCE [LARGE SCALE GENOMIC DNA]</scope>
    <source>
        <strain evidence="1 2">Vu 13</strain>
    </source>
</reference>
<protein>
    <submittedName>
        <fullName evidence="1">Uncharacterized protein</fullName>
    </submittedName>
</protein>
<organism evidence="1 2">
    <name type="scientific">Thermococcus celer Vu 13 = JCM 8558</name>
    <dbReference type="NCBI Taxonomy" id="1293037"/>
    <lineage>
        <taxon>Archaea</taxon>
        <taxon>Methanobacteriati</taxon>
        <taxon>Methanobacteriota</taxon>
        <taxon>Thermococci</taxon>
        <taxon>Thermococcales</taxon>
        <taxon>Thermococcaceae</taxon>
        <taxon>Thermococcus</taxon>
    </lineage>
</organism>
<accession>A0A218NZW7</accession>
<dbReference type="Gene3D" id="3.40.50.11570">
    <property type="entry name" value="Protein of unknown function DUF257"/>
    <property type="match status" value="1"/>
</dbReference>
<name>A0A218NZW7_THECE</name>
<dbReference type="Proteomes" id="UP000197156">
    <property type="component" value="Chromosome"/>
</dbReference>
<dbReference type="AlphaFoldDB" id="A0A218NZW7"/>